<evidence type="ECO:0000259" key="1">
    <source>
        <dbReference type="PROSITE" id="PS51186"/>
    </source>
</evidence>
<evidence type="ECO:0000313" key="3">
    <source>
        <dbReference type="Proteomes" id="UP000237640"/>
    </source>
</evidence>
<dbReference type="Pfam" id="PF00583">
    <property type="entry name" value="Acetyltransf_1"/>
    <property type="match status" value="1"/>
</dbReference>
<reference evidence="2 3" key="1">
    <citation type="submission" date="2018-03" db="EMBL/GenBank/DDBJ databases">
        <title>Genomic Encyclopedia of Archaeal and Bacterial Type Strains, Phase II (KMG-II): from individual species to whole genera.</title>
        <authorList>
            <person name="Goeker M."/>
        </authorList>
    </citation>
    <scope>NUCLEOTIDE SEQUENCE [LARGE SCALE GENOMIC DNA]</scope>
    <source>
        <strain evidence="2 3">DSM 25027</strain>
    </source>
</reference>
<feature type="domain" description="N-acetyltransferase" evidence="1">
    <location>
        <begin position="4"/>
        <end position="150"/>
    </location>
</feature>
<dbReference type="RefSeq" id="WP_106143660.1">
    <property type="nucleotide sequence ID" value="NZ_PVYX01000001.1"/>
</dbReference>
<dbReference type="GO" id="GO:0016747">
    <property type="term" value="F:acyltransferase activity, transferring groups other than amino-acyl groups"/>
    <property type="evidence" value="ECO:0007669"/>
    <property type="project" value="InterPro"/>
</dbReference>
<dbReference type="AlphaFoldDB" id="A0A2T0MGM8"/>
<protein>
    <submittedName>
        <fullName evidence="2">Aminoglycoside 6'-N-acetyltransferase I</fullName>
    </submittedName>
</protein>
<comment type="caution">
    <text evidence="2">The sequence shown here is derived from an EMBL/GenBank/DDBJ whole genome shotgun (WGS) entry which is preliminary data.</text>
</comment>
<evidence type="ECO:0000313" key="2">
    <source>
        <dbReference type="EMBL" id="PRX56714.1"/>
    </source>
</evidence>
<dbReference type="OrthoDB" id="3216107at2"/>
<keyword evidence="3" id="KW-1185">Reference proteome</keyword>
<dbReference type="EMBL" id="PVYX01000001">
    <property type="protein sequence ID" value="PRX56714.1"/>
    <property type="molecule type" value="Genomic_DNA"/>
</dbReference>
<accession>A0A2T0MGM8</accession>
<proteinExistence type="predicted"/>
<dbReference type="CDD" id="cd04301">
    <property type="entry name" value="NAT_SF"/>
    <property type="match status" value="1"/>
</dbReference>
<gene>
    <name evidence="2" type="ORF">CLV81_0711</name>
</gene>
<dbReference type="PANTHER" id="PTHR43072:SF60">
    <property type="entry name" value="L-2,4-DIAMINOBUTYRIC ACID ACETYLTRANSFERASE"/>
    <property type="match status" value="1"/>
</dbReference>
<dbReference type="InterPro" id="IPR016181">
    <property type="entry name" value="Acyl_CoA_acyltransferase"/>
</dbReference>
<dbReference type="Proteomes" id="UP000237640">
    <property type="component" value="Unassembled WGS sequence"/>
</dbReference>
<dbReference type="SUPFAM" id="SSF55729">
    <property type="entry name" value="Acyl-CoA N-acyltransferases (Nat)"/>
    <property type="match status" value="1"/>
</dbReference>
<dbReference type="PANTHER" id="PTHR43072">
    <property type="entry name" value="N-ACETYLTRANSFERASE"/>
    <property type="match status" value="1"/>
</dbReference>
<keyword evidence="2" id="KW-0808">Transferase</keyword>
<name>A0A2T0MGM8_9FLAO</name>
<dbReference type="Gene3D" id="3.40.630.30">
    <property type="match status" value="1"/>
</dbReference>
<dbReference type="InterPro" id="IPR000182">
    <property type="entry name" value="GNAT_dom"/>
</dbReference>
<organism evidence="2 3">
    <name type="scientific">Flagellimonas meridianipacifica</name>
    <dbReference type="NCBI Taxonomy" id="1080225"/>
    <lineage>
        <taxon>Bacteria</taxon>
        <taxon>Pseudomonadati</taxon>
        <taxon>Bacteroidota</taxon>
        <taxon>Flavobacteriia</taxon>
        <taxon>Flavobacteriales</taxon>
        <taxon>Flavobacteriaceae</taxon>
        <taxon>Flagellimonas</taxon>
    </lineage>
</organism>
<dbReference type="PROSITE" id="PS51186">
    <property type="entry name" value="GNAT"/>
    <property type="match status" value="1"/>
</dbReference>
<sequence>MDNLIIVDYRPSDFQPWLDMSLILFKDYPPEETEFELKRMADNPKYKTFMAKSGNTSIGFVTVSIRTDYVEGSKTSPVGYVDAIYVDSEYRKQGLAKLLFKKGEHWTKLQGCSEIGSDTWDWNTAAQDFHQKLGFQKEDVLVHYIKKISD</sequence>